<evidence type="ECO:0000313" key="2">
    <source>
        <dbReference type="Proteomes" id="UP000676169"/>
    </source>
</evidence>
<reference evidence="1" key="1">
    <citation type="submission" date="2021-04" db="EMBL/GenBank/DDBJ databases">
        <title>Luteolibacter sp. 32A isolated from the skin of an Anderson's salamander (Ambystoma andersonii).</title>
        <authorList>
            <person name="Spergser J."/>
            <person name="Busse H.-J."/>
        </authorList>
    </citation>
    <scope>NUCLEOTIDE SEQUENCE</scope>
    <source>
        <strain evidence="1">32A</strain>
    </source>
</reference>
<dbReference type="Proteomes" id="UP000676169">
    <property type="component" value="Chromosome"/>
</dbReference>
<gene>
    <name evidence="1" type="ORF">KBB96_09650</name>
</gene>
<dbReference type="AlphaFoldDB" id="A0A975J341"/>
<dbReference type="Pfam" id="PF13289">
    <property type="entry name" value="SIR2_2"/>
    <property type="match status" value="1"/>
</dbReference>
<proteinExistence type="predicted"/>
<organism evidence="1 2">
    <name type="scientific">Luteolibacter ambystomatis</name>
    <dbReference type="NCBI Taxonomy" id="2824561"/>
    <lineage>
        <taxon>Bacteria</taxon>
        <taxon>Pseudomonadati</taxon>
        <taxon>Verrucomicrobiota</taxon>
        <taxon>Verrucomicrobiia</taxon>
        <taxon>Verrucomicrobiales</taxon>
        <taxon>Verrucomicrobiaceae</taxon>
        <taxon>Luteolibacter</taxon>
    </lineage>
</organism>
<sequence length="258" mass="29631">MPDWTGLMRNMLEYCHELNGDTPELQSSKRNLDAGNLTEAANDLRDMLHPAEYFEFRKKQFAWQKYSAAPKEIYERMRLRLQNLEAAPWSGIITTNFDSLIYNVCGNNGWLIHYGDDSSLGHVLSSKERFLVYLHTVAGNKSKVVLSSEDYFKAYLNNSEIKTVIPFLKAAMLSHHFVFIGCSMEPRLLDLRKELYQAFDGEIPVSYALLPNTQQNRDREGYLGTFAIRPVFYDVETVSDPPHMAVDQFLEETAALKV</sequence>
<name>A0A975J341_9BACT</name>
<accession>A0A975J341</accession>
<dbReference type="KEGG" id="lamb:KBB96_09650"/>
<evidence type="ECO:0000313" key="1">
    <source>
        <dbReference type="EMBL" id="QUE53144.1"/>
    </source>
</evidence>
<dbReference type="RefSeq" id="WP_211634488.1">
    <property type="nucleotide sequence ID" value="NZ_CP073100.1"/>
</dbReference>
<protein>
    <submittedName>
        <fullName evidence="1">SIR2 family protein</fullName>
    </submittedName>
</protein>
<keyword evidence="2" id="KW-1185">Reference proteome</keyword>
<dbReference type="EMBL" id="CP073100">
    <property type="protein sequence ID" value="QUE53144.1"/>
    <property type="molecule type" value="Genomic_DNA"/>
</dbReference>